<feature type="domain" description="Type I restriction enzyme R protein N-terminal" evidence="1">
    <location>
        <begin position="26"/>
        <end position="135"/>
    </location>
</feature>
<dbReference type="AlphaFoldDB" id="A0A3B0UE77"/>
<dbReference type="EMBL" id="UOET01000351">
    <property type="protein sequence ID" value="VAW29331.1"/>
    <property type="molecule type" value="Genomic_DNA"/>
</dbReference>
<name>A0A3B0UE77_9ZZZZ</name>
<dbReference type="InterPro" id="IPR029464">
    <property type="entry name" value="HSDR_N"/>
</dbReference>
<organism evidence="2">
    <name type="scientific">hydrothermal vent metagenome</name>
    <dbReference type="NCBI Taxonomy" id="652676"/>
    <lineage>
        <taxon>unclassified sequences</taxon>
        <taxon>metagenomes</taxon>
        <taxon>ecological metagenomes</taxon>
    </lineage>
</organism>
<gene>
    <name evidence="2" type="ORF">MNBD_BACTEROID07-99</name>
</gene>
<protein>
    <recommendedName>
        <fullName evidence="1">Type I restriction enzyme R protein N-terminal domain-containing protein</fullName>
    </recommendedName>
</protein>
<sequence length="140" mass="16552">TKIRKNEGKGNDIFDTFRQKYVRLTPEEWVRQHFLHFLCNEKHYPASLIRVEKSLMINSMPRRFDAVIHNNSGAPVLLIEFKAPEIKLSQSVFDQVATYNLALRADYLIVSNGLSHYCCKMDYENHRYHFLQDIPDYTDL</sequence>
<reference evidence="2" key="1">
    <citation type="submission" date="2018-06" db="EMBL/GenBank/DDBJ databases">
        <authorList>
            <person name="Zhirakovskaya E."/>
        </authorList>
    </citation>
    <scope>NUCLEOTIDE SEQUENCE</scope>
</reference>
<evidence type="ECO:0000259" key="1">
    <source>
        <dbReference type="Pfam" id="PF13588"/>
    </source>
</evidence>
<proteinExistence type="predicted"/>
<evidence type="ECO:0000313" key="2">
    <source>
        <dbReference type="EMBL" id="VAW29331.1"/>
    </source>
</evidence>
<accession>A0A3B0UE77</accession>
<dbReference type="Pfam" id="PF13588">
    <property type="entry name" value="HSDR_N_2"/>
    <property type="match status" value="1"/>
</dbReference>
<feature type="non-terminal residue" evidence="2">
    <location>
        <position position="1"/>
    </location>
</feature>